<dbReference type="Proteomes" id="UP001172630">
    <property type="component" value="Unassembled WGS sequence"/>
</dbReference>
<organism evidence="1 2">
    <name type="scientific">Rhizobium calliandrae</name>
    <dbReference type="NCBI Taxonomy" id="1312182"/>
    <lineage>
        <taxon>Bacteria</taxon>
        <taxon>Pseudomonadati</taxon>
        <taxon>Pseudomonadota</taxon>
        <taxon>Alphaproteobacteria</taxon>
        <taxon>Hyphomicrobiales</taxon>
        <taxon>Rhizobiaceae</taxon>
        <taxon>Rhizobium/Agrobacterium group</taxon>
        <taxon>Rhizobium</taxon>
    </lineage>
</organism>
<proteinExistence type="predicted"/>
<name>A0ABT7KJH8_9HYPH</name>
<dbReference type="InterPro" id="IPR032710">
    <property type="entry name" value="NTF2-like_dom_sf"/>
</dbReference>
<evidence type="ECO:0000313" key="2">
    <source>
        <dbReference type="Proteomes" id="UP001172630"/>
    </source>
</evidence>
<keyword evidence="2" id="KW-1185">Reference proteome</keyword>
<gene>
    <name evidence="1" type="ORF">PY650_21120</name>
</gene>
<reference evidence="1" key="1">
    <citation type="submission" date="2023-06" db="EMBL/GenBank/DDBJ databases">
        <title>Phylogenetic Diversity of Rhizobium strains.</title>
        <authorList>
            <person name="Moura F.T."/>
            <person name="Helene L.C.F."/>
            <person name="Hungria M."/>
        </authorList>
    </citation>
    <scope>NUCLEOTIDE SEQUENCE</scope>
    <source>
        <strain evidence="1">CCGE524</strain>
    </source>
</reference>
<dbReference type="SUPFAM" id="SSF54427">
    <property type="entry name" value="NTF2-like"/>
    <property type="match status" value="1"/>
</dbReference>
<dbReference type="RefSeq" id="WP_285881501.1">
    <property type="nucleotide sequence ID" value="NZ_JARFYN010000029.1"/>
</dbReference>
<dbReference type="Gene3D" id="3.10.450.50">
    <property type="match status" value="1"/>
</dbReference>
<protein>
    <submittedName>
        <fullName evidence="1">Uncharacterized protein</fullName>
    </submittedName>
</protein>
<accession>A0ABT7KJH8</accession>
<sequence length="150" mass="17029">MPRFRTMRSSIVPLAEVPGKEELAAFPKACEPIAHGVRHNCNHVIDAGPGGGIVVTYCILLIRIAPSSEASKLKSASMEIMEHDEHLPKLISYAMVTDRLTRTDAGDWRVRHKRVENGLRGHRRFIYREAMKISSLFHRQFPKEARNEKS</sequence>
<dbReference type="EMBL" id="JARFYN010000029">
    <property type="protein sequence ID" value="MDL2408108.1"/>
    <property type="molecule type" value="Genomic_DNA"/>
</dbReference>
<evidence type="ECO:0000313" key="1">
    <source>
        <dbReference type="EMBL" id="MDL2408108.1"/>
    </source>
</evidence>
<comment type="caution">
    <text evidence="1">The sequence shown here is derived from an EMBL/GenBank/DDBJ whole genome shotgun (WGS) entry which is preliminary data.</text>
</comment>